<dbReference type="NCBIfam" id="TIGR00566">
    <property type="entry name" value="trpG_papA"/>
    <property type="match status" value="1"/>
</dbReference>
<dbReference type="PRINTS" id="PR00096">
    <property type="entry name" value="GATASE"/>
</dbReference>
<dbReference type="Gene3D" id="3.40.50.880">
    <property type="match status" value="1"/>
</dbReference>
<protein>
    <submittedName>
        <fullName evidence="3">Aminodeoxychorismate/anthranilate synthase component II</fullName>
    </submittedName>
</protein>
<gene>
    <name evidence="3" type="ORF">H9753_11185</name>
</gene>
<dbReference type="GO" id="GO:0004049">
    <property type="term" value="F:anthranilate synthase activity"/>
    <property type="evidence" value="ECO:0007669"/>
    <property type="project" value="TreeGrafter"/>
</dbReference>
<sequence length="194" mass="21536">MILLIDNYDSFTYNLVQELGTLEKEIRTVRNDQISIEEIRQLAPSHLVLSPGPGYPKDAGICEEVIRSFQGQIPILGICLGHQAICEVYSAKIAPAEELMHGKKSRILLDSSCPIFHGLGRETGAARYHSLAAVKETIPEELKITALSEAGEVMAVAHREYPVYGLQFHPESILTEKGMTMLENFLKCTVDTRP</sequence>
<comment type="caution">
    <text evidence="3">The sequence shown here is derived from an EMBL/GenBank/DDBJ whole genome shotgun (WGS) entry which is preliminary data.</text>
</comment>
<dbReference type="FunFam" id="3.40.50.880:FF:000003">
    <property type="entry name" value="Anthranilate synthase component II"/>
    <property type="match status" value="1"/>
</dbReference>
<dbReference type="PANTHER" id="PTHR43418">
    <property type="entry name" value="MULTIFUNCTIONAL TRYPTOPHAN BIOSYNTHESIS PROTEIN-RELATED"/>
    <property type="match status" value="1"/>
</dbReference>
<dbReference type="Proteomes" id="UP000823886">
    <property type="component" value="Unassembled WGS sequence"/>
</dbReference>
<dbReference type="PRINTS" id="PR00099">
    <property type="entry name" value="CPSGATASE"/>
</dbReference>
<accession>A0A9D2PPR2</accession>
<dbReference type="CDD" id="cd01743">
    <property type="entry name" value="GATase1_Anthranilate_Synthase"/>
    <property type="match status" value="1"/>
</dbReference>
<evidence type="ECO:0000313" key="4">
    <source>
        <dbReference type="Proteomes" id="UP000823886"/>
    </source>
</evidence>
<dbReference type="InterPro" id="IPR017926">
    <property type="entry name" value="GATASE"/>
</dbReference>
<dbReference type="EMBL" id="DWVZ01000150">
    <property type="protein sequence ID" value="HJC64163.1"/>
    <property type="molecule type" value="Genomic_DNA"/>
</dbReference>
<evidence type="ECO:0000256" key="1">
    <source>
        <dbReference type="ARBA" id="ARBA00022962"/>
    </source>
</evidence>
<dbReference type="InterPro" id="IPR029062">
    <property type="entry name" value="Class_I_gatase-like"/>
</dbReference>
<feature type="domain" description="Glutamine amidotransferase" evidence="2">
    <location>
        <begin position="3"/>
        <end position="186"/>
    </location>
</feature>
<dbReference type="GO" id="GO:0005829">
    <property type="term" value="C:cytosol"/>
    <property type="evidence" value="ECO:0007669"/>
    <property type="project" value="TreeGrafter"/>
</dbReference>
<dbReference type="AlphaFoldDB" id="A0A9D2PPR2"/>
<dbReference type="InterPro" id="IPR006221">
    <property type="entry name" value="TrpG/PapA_dom"/>
</dbReference>
<dbReference type="SUPFAM" id="SSF52317">
    <property type="entry name" value="Class I glutamine amidotransferase-like"/>
    <property type="match status" value="1"/>
</dbReference>
<dbReference type="InterPro" id="IPR050472">
    <property type="entry name" value="Anth_synth/Amidotransfase"/>
</dbReference>
<proteinExistence type="predicted"/>
<dbReference type="PANTHER" id="PTHR43418:SF4">
    <property type="entry name" value="MULTIFUNCTIONAL TRYPTOPHAN BIOSYNTHESIS PROTEIN"/>
    <property type="match status" value="1"/>
</dbReference>
<dbReference type="Pfam" id="PF00117">
    <property type="entry name" value="GATase"/>
    <property type="match status" value="1"/>
</dbReference>
<organism evidence="3 4">
    <name type="scientific">Candidatus Blautia merdavium</name>
    <dbReference type="NCBI Taxonomy" id="2838494"/>
    <lineage>
        <taxon>Bacteria</taxon>
        <taxon>Bacillati</taxon>
        <taxon>Bacillota</taxon>
        <taxon>Clostridia</taxon>
        <taxon>Lachnospirales</taxon>
        <taxon>Lachnospiraceae</taxon>
        <taxon>Blautia</taxon>
    </lineage>
</organism>
<evidence type="ECO:0000313" key="3">
    <source>
        <dbReference type="EMBL" id="HJC64163.1"/>
    </source>
</evidence>
<reference evidence="3" key="2">
    <citation type="submission" date="2021-04" db="EMBL/GenBank/DDBJ databases">
        <authorList>
            <person name="Gilroy R."/>
        </authorList>
    </citation>
    <scope>NUCLEOTIDE SEQUENCE</scope>
    <source>
        <strain evidence="3">ChiBcec2-3848</strain>
    </source>
</reference>
<dbReference type="PRINTS" id="PR00097">
    <property type="entry name" value="ANTSNTHASEII"/>
</dbReference>
<dbReference type="GO" id="GO:0000162">
    <property type="term" value="P:L-tryptophan biosynthetic process"/>
    <property type="evidence" value="ECO:0007669"/>
    <property type="project" value="TreeGrafter"/>
</dbReference>
<dbReference type="PROSITE" id="PS51273">
    <property type="entry name" value="GATASE_TYPE_1"/>
    <property type="match status" value="1"/>
</dbReference>
<reference evidence="3" key="1">
    <citation type="journal article" date="2021" name="PeerJ">
        <title>Extensive microbial diversity within the chicken gut microbiome revealed by metagenomics and culture.</title>
        <authorList>
            <person name="Gilroy R."/>
            <person name="Ravi A."/>
            <person name="Getino M."/>
            <person name="Pursley I."/>
            <person name="Horton D.L."/>
            <person name="Alikhan N.F."/>
            <person name="Baker D."/>
            <person name="Gharbi K."/>
            <person name="Hall N."/>
            <person name="Watson M."/>
            <person name="Adriaenssens E.M."/>
            <person name="Foster-Nyarko E."/>
            <person name="Jarju S."/>
            <person name="Secka A."/>
            <person name="Antonio M."/>
            <person name="Oren A."/>
            <person name="Chaudhuri R.R."/>
            <person name="La Ragione R."/>
            <person name="Hildebrand F."/>
            <person name="Pallen M.J."/>
        </authorList>
    </citation>
    <scope>NUCLEOTIDE SEQUENCE</scope>
    <source>
        <strain evidence="3">ChiBcec2-3848</strain>
    </source>
</reference>
<evidence type="ECO:0000259" key="2">
    <source>
        <dbReference type="Pfam" id="PF00117"/>
    </source>
</evidence>
<keyword evidence="1" id="KW-0315">Glutamine amidotransferase</keyword>
<name>A0A9D2PPR2_9FIRM</name>